<feature type="transmembrane region" description="Helical" evidence="1">
    <location>
        <begin position="72"/>
        <end position="91"/>
    </location>
</feature>
<sequence>MSLQVFWSLLFNHPAQIVNGLALFFAVAGAWLLVATRFREQRAVAGLLVGSQLELSDEASLLSESTRRLNRFFYVFAGITLLTALLLSWFSTGL</sequence>
<evidence type="ECO:0000313" key="2">
    <source>
        <dbReference type="EMBL" id="QKE65737.1"/>
    </source>
</evidence>
<dbReference type="AlphaFoldDB" id="A0A6M8FM44"/>
<gene>
    <name evidence="2" type="ORF">HNE05_12965</name>
</gene>
<keyword evidence="1" id="KW-0812">Transmembrane</keyword>
<dbReference type="RefSeq" id="WP_173211695.1">
    <property type="nucleotide sequence ID" value="NZ_CP053697.2"/>
</dbReference>
<evidence type="ECO:0000256" key="1">
    <source>
        <dbReference type="SAM" id="Phobius"/>
    </source>
</evidence>
<dbReference type="KEGG" id="pcam:HNE05_12965"/>
<keyword evidence="1" id="KW-0472">Membrane</keyword>
<protein>
    <submittedName>
        <fullName evidence="2">Uncharacterized protein</fullName>
    </submittedName>
</protein>
<keyword evidence="1" id="KW-1133">Transmembrane helix</keyword>
<reference evidence="2" key="1">
    <citation type="submission" date="2020-07" db="EMBL/GenBank/DDBJ databases">
        <title>Nitrate ammonifying Pseudomonas campi sp. nov. isolated from German agricultural grassland.</title>
        <authorList>
            <person name="Timsy T."/>
            <person name="Ulrich A."/>
            <person name="Spanner T."/>
            <person name="Foesel B."/>
            <person name="Kolb S."/>
            <person name="Horn M.A."/>
            <person name="Behrendt U."/>
        </authorList>
    </citation>
    <scope>NUCLEOTIDE SEQUENCE</scope>
    <source>
        <strain evidence="2">S1-A32-2</strain>
    </source>
</reference>
<keyword evidence="3" id="KW-1185">Reference proteome</keyword>
<proteinExistence type="predicted"/>
<evidence type="ECO:0000313" key="3">
    <source>
        <dbReference type="Proteomes" id="UP000501379"/>
    </source>
</evidence>
<dbReference type="EMBL" id="CP053697">
    <property type="protein sequence ID" value="QKE65737.1"/>
    <property type="molecule type" value="Genomic_DNA"/>
</dbReference>
<accession>A0A6M8FM44</accession>
<dbReference type="Proteomes" id="UP000501379">
    <property type="component" value="Chromosome"/>
</dbReference>
<name>A0A6M8FM44_9GAMM</name>
<organism evidence="2 3">
    <name type="scientific">Aquipseudomonas campi</name>
    <dbReference type="NCBI Taxonomy" id="2731681"/>
    <lineage>
        <taxon>Bacteria</taxon>
        <taxon>Pseudomonadati</taxon>
        <taxon>Pseudomonadota</taxon>
        <taxon>Gammaproteobacteria</taxon>
        <taxon>Pseudomonadales</taxon>
        <taxon>Pseudomonadaceae</taxon>
        <taxon>Aquipseudomonas</taxon>
    </lineage>
</organism>
<feature type="transmembrane region" description="Helical" evidence="1">
    <location>
        <begin position="15"/>
        <end position="34"/>
    </location>
</feature>